<feature type="domain" description="CHAT" evidence="1">
    <location>
        <begin position="94"/>
        <end position="327"/>
    </location>
</feature>
<evidence type="ECO:0000259" key="1">
    <source>
        <dbReference type="Pfam" id="PF12770"/>
    </source>
</evidence>
<dbReference type="RefSeq" id="WP_377315005.1">
    <property type="nucleotide sequence ID" value="NZ_JBHUIY010000007.1"/>
</dbReference>
<evidence type="ECO:0000313" key="3">
    <source>
        <dbReference type="EMBL" id="MFD2233224.1"/>
    </source>
</evidence>
<dbReference type="InterPro" id="IPR024983">
    <property type="entry name" value="CHAT_dom"/>
</dbReference>
<evidence type="ECO:0000259" key="2">
    <source>
        <dbReference type="Pfam" id="PF13191"/>
    </source>
</evidence>
<proteinExistence type="predicted"/>
<keyword evidence="4" id="KW-1185">Reference proteome</keyword>
<dbReference type="InterPro" id="IPR041664">
    <property type="entry name" value="AAA_16"/>
</dbReference>
<protein>
    <submittedName>
        <fullName evidence="3">CHAT domain-containing protein</fullName>
    </submittedName>
</protein>
<dbReference type="Proteomes" id="UP001597296">
    <property type="component" value="Unassembled WGS sequence"/>
</dbReference>
<dbReference type="SUPFAM" id="SSF52540">
    <property type="entry name" value="P-loop containing nucleoside triphosphate hydrolases"/>
    <property type="match status" value="1"/>
</dbReference>
<dbReference type="InterPro" id="IPR027417">
    <property type="entry name" value="P-loop_NTPase"/>
</dbReference>
<gene>
    <name evidence="3" type="ORF">ACFSNB_05345</name>
</gene>
<dbReference type="Gene3D" id="3.40.50.300">
    <property type="entry name" value="P-loop containing nucleotide triphosphate hydrolases"/>
    <property type="match status" value="1"/>
</dbReference>
<comment type="caution">
    <text evidence="3">The sequence shown here is derived from an EMBL/GenBank/DDBJ whole genome shotgun (WGS) entry which is preliminary data.</text>
</comment>
<reference evidence="4" key="1">
    <citation type="journal article" date="2019" name="Int. J. Syst. Evol. Microbiol.">
        <title>The Global Catalogue of Microorganisms (GCM) 10K type strain sequencing project: providing services to taxonomists for standard genome sequencing and annotation.</title>
        <authorList>
            <consortium name="The Broad Institute Genomics Platform"/>
            <consortium name="The Broad Institute Genome Sequencing Center for Infectious Disease"/>
            <person name="Wu L."/>
            <person name="Ma J."/>
        </authorList>
    </citation>
    <scope>NUCLEOTIDE SEQUENCE [LARGE SCALE GENOMIC DNA]</scope>
    <source>
        <strain evidence="4">KCTC 15012</strain>
    </source>
</reference>
<evidence type="ECO:0000313" key="4">
    <source>
        <dbReference type="Proteomes" id="UP001597296"/>
    </source>
</evidence>
<feature type="domain" description="Orc1-like AAA ATPase" evidence="2">
    <location>
        <begin position="377"/>
        <end position="497"/>
    </location>
</feature>
<organism evidence="3 4">
    <name type="scientific">Phaeospirillum tilakii</name>
    <dbReference type="NCBI Taxonomy" id="741673"/>
    <lineage>
        <taxon>Bacteria</taxon>
        <taxon>Pseudomonadati</taxon>
        <taxon>Pseudomonadota</taxon>
        <taxon>Alphaproteobacteria</taxon>
        <taxon>Rhodospirillales</taxon>
        <taxon>Rhodospirillaceae</taxon>
        <taxon>Phaeospirillum</taxon>
    </lineage>
</organism>
<dbReference type="EMBL" id="JBHUIY010000007">
    <property type="protein sequence ID" value="MFD2233224.1"/>
    <property type="molecule type" value="Genomic_DNA"/>
</dbReference>
<accession>A0ABW5C7C1</accession>
<sequence>MEVYGSDVLCRAGAGAAARELRLPLSDALDLMTAWSRRYGGAVLARDEGAVFAVGREMADWLDRDGWLTAWASGGGARELEVFSRTAQPTEAEAALLDLPWEVLATRDGFLAAEPAQPLVVWRRLGSPAEARPAVPENGDVAVLFMAAAPEGQHLLDFEAEEAAILEATCRLPLALAVEESGSLAGLEVRLGTDGPFEALHLSCHGEIVKGQGPVLALEDAVGALDKVPLPDFTGQLADQLPPLVFLSACRSAEDEGMEPFARALARGGDGNVVGWDGSVNDGDAILFASVFYRRLAEAKTVPQAAAAGRLAVLQAHRTDPQRGRDWHLARVYLGRHGGGPLCRKGGETRALARDAGDREFLVKTAAGVVPVAGSRTFVGRRRAIQTVLRVFAEGKTAGVLVHGMGNLGKSSLAHRVVQRLAPRHRAVVIFGRYDALTIFDAVTEAVPVAAREESVLRWREAVARSAAKLADALEAMLTGPLARHPVLLVIDDLERILDIPAPGQERTPVQDLYRDPLAAVIMAFDRGGGASRLLLTSRYRFTLPDGKGGDWERRLFPLQLRPMDERERAKQWRAAQTVGGVAEETAAAVAARALAAAAGNPGLQEILCRPLLCGEGTLAEQAVAAVEAYRQSGEMPAEDNAAQEFFRRVSFDIYRNALTSTEANALRAAGLFSEGIPLPRPALAAVAKAAGVVNPEPVLDRLLGLGLLDDWGEINGIPQAAPNPLARPLGGGELSPGDQAHLAGAAMTVLAELWRDDEGDIVIDPRGVEAARLALLASAPSPVIDATTLAAMRYLFSVQHQALAALAVFDLALSRLEAAGSELSLKLLMAAAQCAARIGENDRRLALLTRGLSQTDGDPVLLAQVAVLHAEATLATDGPEVALARLARAAEQLGEAGDVRSRAVTMGKIADILQARGELDAALKIRQEEELPVYDRLGDVRSRR</sequence>
<feature type="non-terminal residue" evidence="3">
    <location>
        <position position="945"/>
    </location>
</feature>
<dbReference type="Pfam" id="PF12770">
    <property type="entry name" value="CHAT"/>
    <property type="match status" value="1"/>
</dbReference>
<name>A0ABW5C7C1_9PROT</name>
<dbReference type="Pfam" id="PF13191">
    <property type="entry name" value="AAA_16"/>
    <property type="match status" value="1"/>
</dbReference>